<reference evidence="3 4" key="1">
    <citation type="submission" date="2018-05" db="EMBL/GenBank/DDBJ databases">
        <title>Antimicrobial susceptibility testing and genomic analysis of Arcobacter skirrowii strains and one Arcobacter butzleri isolated from German poultry farms.</title>
        <authorList>
            <person name="Haenel I."/>
            <person name="Hotzel H."/>
            <person name="Tomaso H."/>
            <person name="Busch A."/>
        </authorList>
    </citation>
    <scope>NUCLEOTIDE SEQUENCE [LARGE SCALE GENOMIC DNA]</scope>
    <source>
        <strain evidence="4">v</strain>
    </source>
</reference>
<dbReference type="STRING" id="28200.GCA_001572935_01493"/>
<evidence type="ECO:0000256" key="1">
    <source>
        <dbReference type="ARBA" id="ARBA00009820"/>
    </source>
</evidence>
<dbReference type="Gene3D" id="2.120.10.30">
    <property type="entry name" value="TolB, C-terminal domain"/>
    <property type="match status" value="1"/>
</dbReference>
<dbReference type="RefSeq" id="WP_109065245.1">
    <property type="nucleotide sequence ID" value="NZ_QEYG01000001.1"/>
</dbReference>
<dbReference type="InterPro" id="IPR011659">
    <property type="entry name" value="WD40"/>
</dbReference>
<evidence type="ECO:0000259" key="2">
    <source>
        <dbReference type="Pfam" id="PF04052"/>
    </source>
</evidence>
<dbReference type="GO" id="GO:0042597">
    <property type="term" value="C:periplasmic space"/>
    <property type="evidence" value="ECO:0007669"/>
    <property type="project" value="InterPro"/>
</dbReference>
<dbReference type="SUPFAM" id="SSF69304">
    <property type="entry name" value="Tricorn protease N-terminal domain"/>
    <property type="match status" value="1"/>
</dbReference>
<dbReference type="Proteomes" id="UP000245014">
    <property type="component" value="Unassembled WGS sequence"/>
</dbReference>
<dbReference type="Gene3D" id="3.40.50.10070">
    <property type="entry name" value="TolB, N-terminal domain"/>
    <property type="match status" value="1"/>
</dbReference>
<dbReference type="AlphaFoldDB" id="A0A2U2C2A6"/>
<dbReference type="InterPro" id="IPR007195">
    <property type="entry name" value="TolB_N"/>
</dbReference>
<feature type="domain" description="TolB N-terminal" evidence="2">
    <location>
        <begin position="21"/>
        <end position="117"/>
    </location>
</feature>
<dbReference type="InterPro" id="IPR011042">
    <property type="entry name" value="6-blade_b-propeller_TolB-like"/>
</dbReference>
<comment type="similarity">
    <text evidence="1">Belongs to the TolB family.</text>
</comment>
<dbReference type="PANTHER" id="PTHR36842:SF1">
    <property type="entry name" value="PROTEIN TOLB"/>
    <property type="match status" value="1"/>
</dbReference>
<dbReference type="NCBIfam" id="NF003124">
    <property type="entry name" value="PRK04043.1"/>
    <property type="match status" value="1"/>
</dbReference>
<accession>A0A2U2C2A6</accession>
<dbReference type="PANTHER" id="PTHR36842">
    <property type="entry name" value="PROTEIN TOLB HOMOLOG"/>
    <property type="match status" value="1"/>
</dbReference>
<dbReference type="EMBL" id="QEYI01000001">
    <property type="protein sequence ID" value="PWE23156.1"/>
    <property type="molecule type" value="Genomic_DNA"/>
</dbReference>
<evidence type="ECO:0000313" key="3">
    <source>
        <dbReference type="EMBL" id="PWE23156.1"/>
    </source>
</evidence>
<gene>
    <name evidence="3" type="primary">tolB</name>
    <name evidence="3" type="ORF">DF188_00290</name>
</gene>
<name>A0A2U2C2A6_9BACT</name>
<protein>
    <submittedName>
        <fullName evidence="3">Tol-Pal system protein TolB</fullName>
    </submittedName>
</protein>
<comment type="caution">
    <text evidence="3">The sequence shown here is derived from an EMBL/GenBank/DDBJ whole genome shotgun (WGS) entry which is preliminary data.</text>
</comment>
<dbReference type="Pfam" id="PF07676">
    <property type="entry name" value="PD40"/>
    <property type="match status" value="1"/>
</dbReference>
<organism evidence="3 4">
    <name type="scientific">Aliarcobacter skirrowii</name>
    <dbReference type="NCBI Taxonomy" id="28200"/>
    <lineage>
        <taxon>Bacteria</taxon>
        <taxon>Pseudomonadati</taxon>
        <taxon>Campylobacterota</taxon>
        <taxon>Epsilonproteobacteria</taxon>
        <taxon>Campylobacterales</taxon>
        <taxon>Arcobacteraceae</taxon>
        <taxon>Aliarcobacter</taxon>
    </lineage>
</organism>
<evidence type="ECO:0000313" key="4">
    <source>
        <dbReference type="Proteomes" id="UP000245014"/>
    </source>
</evidence>
<dbReference type="Pfam" id="PF04052">
    <property type="entry name" value="TolB_N"/>
    <property type="match status" value="1"/>
</dbReference>
<proteinExistence type="inferred from homology"/>
<dbReference type="GO" id="GO:0015031">
    <property type="term" value="P:protein transport"/>
    <property type="evidence" value="ECO:0007669"/>
    <property type="project" value="InterPro"/>
</dbReference>
<sequence>MVKIIFTIFLMANTLCAVDAKLQIVKQIASKPKISISIDTSSQERLILSKIKKGVVDDLNISGNFEVSAFETSIAYSSNPNYIELKNNGIDLFLNLSSKKEQNGNYVLMTKLYDVNKNILVLEKNYTTDLEDRYIFLAHKTSIATNDYIKAPSINWMEKFVVFSAYDGANKANIMIGDYTLTYKIRVVSGGLNLFPKWANAKQDTIFYTTYNYKKPTLVKLNIYKGTKEFIMDSDGMIVCSDVNQNEDKILITAAPEGQADIFLYDLKTKQKTKVTTHSGIDVGGQFLDSDKKIAFVSDRLGNPNIFVQKIGESAVERFVFHSNNNSSVATYEDKVVFSSRDSQNQFQKKSFNLYLSSTKSNDLKRLTATGVNQFPKFSKDGESLLFLRTIDNSSYLGILRLNLDKTYLFPLKGNRIQSIDW</sequence>
<dbReference type="SUPFAM" id="SSF52964">
    <property type="entry name" value="TolB, N-terminal domain"/>
    <property type="match status" value="1"/>
</dbReference>